<feature type="transmembrane region" description="Helical" evidence="7">
    <location>
        <begin position="363"/>
        <end position="381"/>
    </location>
</feature>
<accession>A0A430FRT9</accession>
<evidence type="ECO:0000256" key="3">
    <source>
        <dbReference type="ARBA" id="ARBA00022475"/>
    </source>
</evidence>
<evidence type="ECO:0000313" key="8">
    <source>
        <dbReference type="EMBL" id="RSX55584.1"/>
    </source>
</evidence>
<dbReference type="RefSeq" id="WP_125962806.1">
    <property type="nucleotide sequence ID" value="NZ_QXGM01000001.1"/>
</dbReference>
<dbReference type="PANTHER" id="PTHR42770">
    <property type="entry name" value="AMINO ACID TRANSPORTER-RELATED"/>
    <property type="match status" value="1"/>
</dbReference>
<evidence type="ECO:0000256" key="2">
    <source>
        <dbReference type="ARBA" id="ARBA00022448"/>
    </source>
</evidence>
<name>A0A430FRT9_9BIFI</name>
<dbReference type="Proteomes" id="UP000287609">
    <property type="component" value="Unassembled WGS sequence"/>
</dbReference>
<evidence type="ECO:0000256" key="1">
    <source>
        <dbReference type="ARBA" id="ARBA00004651"/>
    </source>
</evidence>
<evidence type="ECO:0000256" key="5">
    <source>
        <dbReference type="ARBA" id="ARBA00022989"/>
    </source>
</evidence>
<keyword evidence="9" id="KW-1185">Reference proteome</keyword>
<keyword evidence="6 7" id="KW-0472">Membrane</keyword>
<comment type="caution">
    <text evidence="8">The sequence shown here is derived from an EMBL/GenBank/DDBJ whole genome shotgun (WGS) entry which is preliminary data.</text>
</comment>
<keyword evidence="3" id="KW-1003">Cell membrane</keyword>
<dbReference type="Gene3D" id="1.20.1740.10">
    <property type="entry name" value="Amino acid/polyamine transporter I"/>
    <property type="match status" value="1"/>
</dbReference>
<gene>
    <name evidence="8" type="ORF">D2E26_0147</name>
</gene>
<reference evidence="8 9" key="1">
    <citation type="submission" date="2018-09" db="EMBL/GenBank/DDBJ databases">
        <title>Characterization of the phylogenetic diversity of five novel species belonging to the genus Bifidobacterium.</title>
        <authorList>
            <person name="Lugli G.A."/>
            <person name="Duranti S."/>
            <person name="Milani C."/>
        </authorList>
    </citation>
    <scope>NUCLEOTIDE SEQUENCE [LARGE SCALE GENOMIC DNA]</scope>
    <source>
        <strain evidence="8 9">2036B</strain>
    </source>
</reference>
<feature type="transmembrane region" description="Helical" evidence="7">
    <location>
        <begin position="305"/>
        <end position="328"/>
    </location>
</feature>
<dbReference type="EMBL" id="QXGM01000001">
    <property type="protein sequence ID" value="RSX55584.1"/>
    <property type="molecule type" value="Genomic_DNA"/>
</dbReference>
<keyword evidence="2" id="KW-0813">Transport</keyword>
<protein>
    <submittedName>
        <fullName evidence="8">Amino acid transporter</fullName>
    </submittedName>
</protein>
<feature type="transmembrane region" description="Helical" evidence="7">
    <location>
        <begin position="260"/>
        <end position="285"/>
    </location>
</feature>
<evidence type="ECO:0000313" key="9">
    <source>
        <dbReference type="Proteomes" id="UP000287609"/>
    </source>
</evidence>
<feature type="transmembrane region" description="Helical" evidence="7">
    <location>
        <begin position="53"/>
        <end position="79"/>
    </location>
</feature>
<feature type="transmembrane region" description="Helical" evidence="7">
    <location>
        <begin position="226"/>
        <end position="248"/>
    </location>
</feature>
<proteinExistence type="predicted"/>
<dbReference type="InterPro" id="IPR050367">
    <property type="entry name" value="APC_superfamily"/>
</dbReference>
<dbReference type="GO" id="GO:0005886">
    <property type="term" value="C:plasma membrane"/>
    <property type="evidence" value="ECO:0007669"/>
    <property type="project" value="UniProtKB-SubCell"/>
</dbReference>
<feature type="transmembrane region" description="Helical" evidence="7">
    <location>
        <begin position="466"/>
        <end position="487"/>
    </location>
</feature>
<feature type="transmembrane region" description="Helical" evidence="7">
    <location>
        <begin position="91"/>
        <end position="113"/>
    </location>
</feature>
<dbReference type="Pfam" id="PF13520">
    <property type="entry name" value="AA_permease_2"/>
    <property type="match status" value="1"/>
</dbReference>
<feature type="transmembrane region" description="Helical" evidence="7">
    <location>
        <begin position="431"/>
        <end position="454"/>
    </location>
</feature>
<dbReference type="PIRSF" id="PIRSF006060">
    <property type="entry name" value="AA_transporter"/>
    <property type="match status" value="1"/>
</dbReference>
<dbReference type="OrthoDB" id="3170677at2"/>
<evidence type="ECO:0000256" key="4">
    <source>
        <dbReference type="ARBA" id="ARBA00022692"/>
    </source>
</evidence>
<feature type="transmembrane region" description="Helical" evidence="7">
    <location>
        <begin position="387"/>
        <end position="411"/>
    </location>
</feature>
<dbReference type="InterPro" id="IPR002293">
    <property type="entry name" value="AA/rel_permease1"/>
</dbReference>
<sequence length="582" mass="63526">MNAPLTTNAHAQDGAKVTHEATVANSTGTITTLALTMMTVATVAHLTNDVQMAFYGLSSVTFFIGGCLLFFVPTGLVAAELASGWSQKGGIFRWVGEGLGRFPAIACLLILWFRMAFMFGSSIPTTAARTGFFTADFDRAVQFAEESHPLSISLPILLGWLVFYWFICWCATRGVKVFASIAKYGVIFGTFVPLAIITVLCLVWLAQGHRPAIDFDAASLIPTWQGMPTLALAAIVFLSYAGIDINAAHINNLKKPSKQFPLVVFISMVLSLGVFIVGTLVIAMVEPNINLVSTLVAVYRDLGAAIGFPQLYIVLYYLATFNTFAVLITNLAGPSRMLGEAGRSGFLPKWLQENNKFGMPSRLIYLQMGIMTAVAFVVFLLPNVEGFMALIGQLITILCMVYYIVMFVAFLKLRYDQPNRPRSFKVPGGMVGAWITAGVGMASATFAIALAFVPPAQLLHVIGSELNYILIILCMIGVVALACVLLYRASLRHTEWLDTNNNFAPFTWQIEGLAKPGRVASNVPSDVMCADQHAMGMPIKRSYDADEIVDLAQFADTQQTSERQHTVNTSQYEFRGLVEENS</sequence>
<organism evidence="8 9">
    <name type="scientific">Bifidobacterium dolichotidis</name>
    <dbReference type="NCBI Taxonomy" id="2306976"/>
    <lineage>
        <taxon>Bacteria</taxon>
        <taxon>Bacillati</taxon>
        <taxon>Actinomycetota</taxon>
        <taxon>Actinomycetes</taxon>
        <taxon>Bifidobacteriales</taxon>
        <taxon>Bifidobacteriaceae</taxon>
        <taxon>Bifidobacterium</taxon>
    </lineage>
</organism>
<keyword evidence="4 7" id="KW-0812">Transmembrane</keyword>
<dbReference type="PANTHER" id="PTHR42770:SF15">
    <property type="entry name" value="GLUTAMATE_GAMMA-AMINOBUTYRATE ANTIPORTER-RELATED"/>
    <property type="match status" value="1"/>
</dbReference>
<evidence type="ECO:0000256" key="6">
    <source>
        <dbReference type="ARBA" id="ARBA00023136"/>
    </source>
</evidence>
<feature type="transmembrane region" description="Helical" evidence="7">
    <location>
        <begin position="152"/>
        <end position="172"/>
    </location>
</feature>
<evidence type="ECO:0000256" key="7">
    <source>
        <dbReference type="SAM" id="Phobius"/>
    </source>
</evidence>
<dbReference type="AlphaFoldDB" id="A0A430FRT9"/>
<comment type="subcellular location">
    <subcellularLocation>
        <location evidence="1">Cell membrane</location>
        <topology evidence="1">Multi-pass membrane protein</topology>
    </subcellularLocation>
</comment>
<keyword evidence="5 7" id="KW-1133">Transmembrane helix</keyword>
<dbReference type="GO" id="GO:0022857">
    <property type="term" value="F:transmembrane transporter activity"/>
    <property type="evidence" value="ECO:0007669"/>
    <property type="project" value="InterPro"/>
</dbReference>
<feature type="transmembrane region" description="Helical" evidence="7">
    <location>
        <begin position="184"/>
        <end position="206"/>
    </location>
</feature>